<reference evidence="1 2" key="1">
    <citation type="journal article" date="2016" name="Nat. Commun.">
        <title>Thousands of microbial genomes shed light on interconnected biogeochemical processes in an aquifer system.</title>
        <authorList>
            <person name="Anantharaman K."/>
            <person name="Brown C.T."/>
            <person name="Hug L.A."/>
            <person name="Sharon I."/>
            <person name="Castelle C.J."/>
            <person name="Probst A.J."/>
            <person name="Thomas B.C."/>
            <person name="Singh A."/>
            <person name="Wilkins M.J."/>
            <person name="Karaoz U."/>
            <person name="Brodie E.L."/>
            <person name="Williams K.H."/>
            <person name="Hubbard S.S."/>
            <person name="Banfield J.F."/>
        </authorList>
    </citation>
    <scope>NUCLEOTIDE SEQUENCE [LARGE SCALE GENOMIC DNA]</scope>
</reference>
<organism evidence="1 2">
    <name type="scientific">Candidatus Vogelbacteria bacterium RIFOXYD1_FULL_44_32</name>
    <dbReference type="NCBI Taxonomy" id="1802438"/>
    <lineage>
        <taxon>Bacteria</taxon>
        <taxon>Candidatus Vogeliibacteriota</taxon>
    </lineage>
</organism>
<name>A0A1G2QDD8_9BACT</name>
<sequence length="62" mass="7100">MSKHRNGHHHHRSSLLKKVREGILNSFFSAISRVEDVLRGEKTKDATKLGGELSFEEKVKDK</sequence>
<evidence type="ECO:0000313" key="1">
    <source>
        <dbReference type="EMBL" id="OHA58458.1"/>
    </source>
</evidence>
<evidence type="ECO:0008006" key="3">
    <source>
        <dbReference type="Google" id="ProtNLM"/>
    </source>
</evidence>
<dbReference type="Proteomes" id="UP000177043">
    <property type="component" value="Unassembled WGS sequence"/>
</dbReference>
<comment type="caution">
    <text evidence="1">The sequence shown here is derived from an EMBL/GenBank/DDBJ whole genome shotgun (WGS) entry which is preliminary data.</text>
</comment>
<evidence type="ECO:0000313" key="2">
    <source>
        <dbReference type="Proteomes" id="UP000177043"/>
    </source>
</evidence>
<accession>A0A1G2QDD8</accession>
<proteinExistence type="predicted"/>
<gene>
    <name evidence="1" type="ORF">A2571_01620</name>
</gene>
<dbReference type="STRING" id="1802438.A2571_01620"/>
<dbReference type="AlphaFoldDB" id="A0A1G2QDD8"/>
<protein>
    <recommendedName>
        <fullName evidence="3">Variable large protein</fullName>
    </recommendedName>
</protein>
<dbReference type="EMBL" id="MHTJ01000003">
    <property type="protein sequence ID" value="OHA58458.1"/>
    <property type="molecule type" value="Genomic_DNA"/>
</dbReference>